<dbReference type="Pfam" id="PF00263">
    <property type="entry name" value="Secretin"/>
    <property type="match status" value="1"/>
</dbReference>
<dbReference type="PANTHER" id="PTHR30332">
    <property type="entry name" value="PROBABLE GENERAL SECRETION PATHWAY PROTEIN D"/>
    <property type="match status" value="1"/>
</dbReference>
<dbReference type="PRINTS" id="PR01032">
    <property type="entry name" value="PHAGEIV"/>
</dbReference>
<evidence type="ECO:0000256" key="1">
    <source>
        <dbReference type="RuleBase" id="RU004003"/>
    </source>
</evidence>
<evidence type="ECO:0000259" key="2">
    <source>
        <dbReference type="Pfam" id="PF00263"/>
    </source>
</evidence>
<dbReference type="EMBL" id="KJ146683">
    <property type="protein sequence ID" value="AHU86529.1"/>
    <property type="molecule type" value="Genomic_DNA"/>
</dbReference>
<feature type="domain" description="Type II/III secretion system secretin-like" evidence="2">
    <location>
        <begin position="299"/>
        <end position="426"/>
    </location>
</feature>
<sequence length="451" mass="48250">MRILVSLVMCFLPLLGWASVMELPPVPKAPPMVDVSKDIQPVPTWVVNGGPAADRLNSPLPGYDTPSSFDMQSMPLSQVISLYFKEVSRQPYVLCDAVLNDQRFVSVRAQGRALDAAMFRAVLDANGYEARDLSGVVTVCTKVVVPEPDLKGTKGTPFLYRPQYQDAGYLVDLLTPLVEGTFANRRSGGGSLKVGGSDVGSSALSSSVNATKGDEYLVFSGDKAAIARLKDLLAQVDTPSPSVVVRAVLYEVSKSNQDASALKMVADLFKGKVGVTLGTDTLSNSLSIHAGGLDFVASAISQDGRFKVLTSPFARVRNNQSVRLQVGADVPVAGQILINPNGQTTQSNEYHSSGVILEVTARIRGRTTDLDLVQTVSNFVKTTTGNSENPTLNKREIQTALSVADGEMVVLGGLTDNKEEKAKSGLFGWNFSSSDSDSKSELMLLLQVERI</sequence>
<comment type="similarity">
    <text evidence="1">Belongs to the bacterial secretin family.</text>
</comment>
<protein>
    <submittedName>
        <fullName evidence="3">Type II secretory pathway protein</fullName>
    </submittedName>
</protein>
<organism evidence="3">
    <name type="scientific">Pseudomonas sp. LZ-E</name>
    <dbReference type="NCBI Taxonomy" id="1480104"/>
    <lineage>
        <taxon>Bacteria</taxon>
        <taxon>Pseudomonadati</taxon>
        <taxon>Pseudomonadota</taxon>
        <taxon>Gammaproteobacteria</taxon>
        <taxon>Pseudomonadales</taxon>
        <taxon>Pseudomonadaceae</taxon>
        <taxon>Pseudomonas</taxon>
    </lineage>
</organism>
<proteinExistence type="inferred from homology"/>
<dbReference type="InterPro" id="IPR050810">
    <property type="entry name" value="Bact_Secretion_Sys_Channel"/>
</dbReference>
<dbReference type="AlphaFoldDB" id="X4QM30"/>
<dbReference type="GO" id="GO:0015627">
    <property type="term" value="C:type II protein secretion system complex"/>
    <property type="evidence" value="ECO:0007669"/>
    <property type="project" value="TreeGrafter"/>
</dbReference>
<reference evidence="3" key="1">
    <citation type="submission" date="2014-01" db="EMBL/GenBank/DDBJ databases">
        <title>Type II secretory pathway protein in plasmid pHWL10.</title>
        <authorList>
            <person name="Huang H."/>
            <person name="Wu K."/>
            <person name="Li X."/>
        </authorList>
    </citation>
    <scope>NUCLEOTIDE SEQUENCE</scope>
    <source>
        <strain evidence="3">LZ-E</strain>
    </source>
</reference>
<dbReference type="PANTHER" id="PTHR30332:SF17">
    <property type="entry name" value="TYPE IV PILIATION SYSTEM PROTEIN DR_0774-RELATED"/>
    <property type="match status" value="1"/>
</dbReference>
<dbReference type="InterPro" id="IPR004846">
    <property type="entry name" value="T2SS/T3SS_dom"/>
</dbReference>
<dbReference type="GO" id="GO:0009306">
    <property type="term" value="P:protein secretion"/>
    <property type="evidence" value="ECO:0007669"/>
    <property type="project" value="InterPro"/>
</dbReference>
<evidence type="ECO:0000313" key="3">
    <source>
        <dbReference type="EMBL" id="AHU86529.1"/>
    </source>
</evidence>
<name>X4QM30_9PSED</name>
<accession>X4QM30</accession>